<accession>A0A7W6FRX7</accession>
<evidence type="ECO:0000256" key="10">
    <source>
        <dbReference type="ARBA" id="ARBA00023136"/>
    </source>
</evidence>
<keyword evidence="5 12" id="KW-0812">Transmembrane</keyword>
<evidence type="ECO:0000313" key="18">
    <source>
        <dbReference type="Proteomes" id="UP000571950"/>
    </source>
</evidence>
<evidence type="ECO:0000256" key="5">
    <source>
        <dbReference type="ARBA" id="ARBA00022692"/>
    </source>
</evidence>
<proteinExistence type="inferred from homology"/>
<evidence type="ECO:0000313" key="17">
    <source>
        <dbReference type="EMBL" id="MBB3928646.1"/>
    </source>
</evidence>
<comment type="similarity">
    <text evidence="12 13">Belongs to the TonB-dependent receptor family.</text>
</comment>
<dbReference type="PROSITE" id="PS52016">
    <property type="entry name" value="TONB_DEPENDENT_REC_3"/>
    <property type="match status" value="1"/>
</dbReference>
<dbReference type="EMBL" id="JACIDT010000029">
    <property type="protein sequence ID" value="MBB3928646.1"/>
    <property type="molecule type" value="Genomic_DNA"/>
</dbReference>
<evidence type="ECO:0000256" key="8">
    <source>
        <dbReference type="ARBA" id="ARBA00023065"/>
    </source>
</evidence>
<evidence type="ECO:0000256" key="9">
    <source>
        <dbReference type="ARBA" id="ARBA00023077"/>
    </source>
</evidence>
<feature type="chain" id="PRO_5031472898" evidence="14">
    <location>
        <begin position="22"/>
        <end position="671"/>
    </location>
</feature>
<dbReference type="InterPro" id="IPR039426">
    <property type="entry name" value="TonB-dep_rcpt-like"/>
</dbReference>
<dbReference type="GO" id="GO:0015344">
    <property type="term" value="F:siderophore uptake transmembrane transporter activity"/>
    <property type="evidence" value="ECO:0007669"/>
    <property type="project" value="TreeGrafter"/>
</dbReference>
<evidence type="ECO:0000256" key="4">
    <source>
        <dbReference type="ARBA" id="ARBA00022496"/>
    </source>
</evidence>
<feature type="domain" description="TonB-dependent receptor plug" evidence="16">
    <location>
        <begin position="50"/>
        <end position="157"/>
    </location>
</feature>
<dbReference type="PANTHER" id="PTHR32552:SF68">
    <property type="entry name" value="FERRICHROME OUTER MEMBRANE TRANSPORTER_PHAGE RECEPTOR"/>
    <property type="match status" value="1"/>
</dbReference>
<evidence type="ECO:0000256" key="6">
    <source>
        <dbReference type="ARBA" id="ARBA00022729"/>
    </source>
</evidence>
<sequence length="671" mass="73432">MRAACRMLAALGAAHAPFLWAQEPAHHVDTSFSVGEIIVTARGMAGNSANVTTSIDRLGGDVAQQANVNYAWELIGRLPGVMLTNFNQGTTSGKFSFRGFNGEGEINAVKLLIDGIPSNSNDGNMPFIDSLFPLDIAGVEVVRGTSDPRYGLHAIAGSADILTRIGGTYLDAKASAGSFATYEGQLSVGLERGGLSQNYLVAYRESGGYRDHGDLDRLSLAGKWFYSLSPDVRLGAIARYYRGTAQEPGYLTYADSRAAPRMTNAYNATDGDKRATQQYSLHLDASFNERLDWTAKAYFNRLRDDRYVQFSAGTAQQRRVTNEDQWGVLAALHYHASVAGMPLMLEVGGDYQDQDNISRRYLSVRRVATSQTRDQAFALKVGGVYAQAIWEATPWLRLTPAYRIDWVGGHFRNLLGNSEAPINDYGAIRQPKMSVTLMPAKGMTLYGNWGRSFQIGVGSGAYLIPPRQTDLAPSINTGWETGVKYAPGERLEGRVALWQQKATGEIKRKLNDPLGDSENLGATRRRGIDVQLSARPVAGLSFWGALSHQRGTILTPDPATPQYKGNDIDHVPHWLFSGGVDFTAVPRLRLSLWGGGQSSYELASDNARGRWGDYATLNAEAAYQLTPQVELSLSARNITDERYEYVWWDGAQTMHSPADGANATAAVRLRF</sequence>
<dbReference type="InterPro" id="IPR012910">
    <property type="entry name" value="Plug_dom"/>
</dbReference>
<evidence type="ECO:0000256" key="13">
    <source>
        <dbReference type="RuleBase" id="RU003357"/>
    </source>
</evidence>
<dbReference type="Gene3D" id="2.40.170.20">
    <property type="entry name" value="TonB-dependent receptor, beta-barrel domain"/>
    <property type="match status" value="1"/>
</dbReference>
<evidence type="ECO:0000256" key="12">
    <source>
        <dbReference type="PROSITE-ProRule" id="PRU01360"/>
    </source>
</evidence>
<evidence type="ECO:0000256" key="1">
    <source>
        <dbReference type="ARBA" id="ARBA00004571"/>
    </source>
</evidence>
<organism evidence="17 18">
    <name type="scientific">Sphingobium jiangsuense</name>
    <dbReference type="NCBI Taxonomy" id="870476"/>
    <lineage>
        <taxon>Bacteria</taxon>
        <taxon>Pseudomonadati</taxon>
        <taxon>Pseudomonadota</taxon>
        <taxon>Alphaproteobacteria</taxon>
        <taxon>Sphingomonadales</taxon>
        <taxon>Sphingomonadaceae</taxon>
        <taxon>Sphingobium</taxon>
    </lineage>
</organism>
<dbReference type="SUPFAM" id="SSF56935">
    <property type="entry name" value="Porins"/>
    <property type="match status" value="1"/>
</dbReference>
<dbReference type="PANTHER" id="PTHR32552">
    <property type="entry name" value="FERRICHROME IRON RECEPTOR-RELATED"/>
    <property type="match status" value="1"/>
</dbReference>
<evidence type="ECO:0000256" key="2">
    <source>
        <dbReference type="ARBA" id="ARBA00022448"/>
    </source>
</evidence>
<evidence type="ECO:0000256" key="14">
    <source>
        <dbReference type="SAM" id="SignalP"/>
    </source>
</evidence>
<feature type="signal peptide" evidence="14">
    <location>
        <begin position="1"/>
        <end position="21"/>
    </location>
</feature>
<keyword evidence="17" id="KW-0675">Receptor</keyword>
<comment type="subcellular location">
    <subcellularLocation>
        <location evidence="1 12">Cell outer membrane</location>
        <topology evidence="1 12">Multi-pass membrane protein</topology>
    </subcellularLocation>
</comment>
<keyword evidence="9 13" id="KW-0798">TonB box</keyword>
<gene>
    <name evidence="17" type="ORF">GGR43_004391</name>
</gene>
<dbReference type="Gene3D" id="2.170.130.10">
    <property type="entry name" value="TonB-dependent receptor, plug domain"/>
    <property type="match status" value="1"/>
</dbReference>
<keyword evidence="18" id="KW-1185">Reference proteome</keyword>
<keyword evidence="8" id="KW-0406">Ion transport</keyword>
<dbReference type="Proteomes" id="UP000571950">
    <property type="component" value="Unassembled WGS sequence"/>
</dbReference>
<dbReference type="InterPro" id="IPR037066">
    <property type="entry name" value="Plug_dom_sf"/>
</dbReference>
<keyword evidence="6 14" id="KW-0732">Signal</keyword>
<dbReference type="Pfam" id="PF07715">
    <property type="entry name" value="Plug"/>
    <property type="match status" value="1"/>
</dbReference>
<evidence type="ECO:0000256" key="11">
    <source>
        <dbReference type="ARBA" id="ARBA00023237"/>
    </source>
</evidence>
<keyword evidence="2 12" id="KW-0813">Transport</keyword>
<evidence type="ECO:0000256" key="7">
    <source>
        <dbReference type="ARBA" id="ARBA00023004"/>
    </source>
</evidence>
<dbReference type="InterPro" id="IPR000531">
    <property type="entry name" value="Beta-barrel_TonB"/>
</dbReference>
<keyword evidence="10 12" id="KW-0472">Membrane</keyword>
<keyword evidence="4" id="KW-0410">Iron transport</keyword>
<dbReference type="Pfam" id="PF00593">
    <property type="entry name" value="TonB_dep_Rec_b-barrel"/>
    <property type="match status" value="1"/>
</dbReference>
<keyword evidence="11 12" id="KW-0998">Cell outer membrane</keyword>
<evidence type="ECO:0000259" key="15">
    <source>
        <dbReference type="Pfam" id="PF00593"/>
    </source>
</evidence>
<dbReference type="InterPro" id="IPR036942">
    <property type="entry name" value="Beta-barrel_TonB_sf"/>
</dbReference>
<dbReference type="GO" id="GO:0009279">
    <property type="term" value="C:cell outer membrane"/>
    <property type="evidence" value="ECO:0007669"/>
    <property type="project" value="UniProtKB-SubCell"/>
</dbReference>
<name>A0A7W6FRX7_9SPHN</name>
<dbReference type="AlphaFoldDB" id="A0A7W6FRX7"/>
<evidence type="ECO:0000259" key="16">
    <source>
        <dbReference type="Pfam" id="PF07715"/>
    </source>
</evidence>
<keyword evidence="7" id="KW-0408">Iron</keyword>
<dbReference type="RefSeq" id="WP_188073915.1">
    <property type="nucleotide sequence ID" value="NZ_BSPS01000049.1"/>
</dbReference>
<comment type="caution">
    <text evidence="17">The sequence shown here is derived from an EMBL/GenBank/DDBJ whole genome shotgun (WGS) entry which is preliminary data.</text>
</comment>
<feature type="domain" description="TonB-dependent receptor-like beta-barrel" evidence="15">
    <location>
        <begin position="238"/>
        <end position="638"/>
    </location>
</feature>
<keyword evidence="3 12" id="KW-1134">Transmembrane beta strand</keyword>
<evidence type="ECO:0000256" key="3">
    <source>
        <dbReference type="ARBA" id="ARBA00022452"/>
    </source>
</evidence>
<dbReference type="CDD" id="cd01347">
    <property type="entry name" value="ligand_gated_channel"/>
    <property type="match status" value="1"/>
</dbReference>
<protein>
    <submittedName>
        <fullName evidence="17">Iron complex outermembrane receptor protein</fullName>
    </submittedName>
</protein>
<reference evidence="17 18" key="1">
    <citation type="submission" date="2020-08" db="EMBL/GenBank/DDBJ databases">
        <title>Genomic Encyclopedia of Type Strains, Phase IV (KMG-IV): sequencing the most valuable type-strain genomes for metagenomic binning, comparative biology and taxonomic classification.</title>
        <authorList>
            <person name="Goeker M."/>
        </authorList>
    </citation>
    <scope>NUCLEOTIDE SEQUENCE [LARGE SCALE GENOMIC DNA]</scope>
    <source>
        <strain evidence="17 18">DSM 26189</strain>
    </source>
</reference>